<feature type="compositionally biased region" description="Basic and acidic residues" evidence="1">
    <location>
        <begin position="337"/>
        <end position="351"/>
    </location>
</feature>
<feature type="region of interest" description="Disordered" evidence="1">
    <location>
        <begin position="143"/>
        <end position="240"/>
    </location>
</feature>
<reference evidence="2" key="1">
    <citation type="submission" date="2014-11" db="EMBL/GenBank/DDBJ databases">
        <authorList>
            <person name="Otto D Thomas"/>
            <person name="Naeem Raeece"/>
        </authorList>
    </citation>
    <scope>NUCLEOTIDE SEQUENCE</scope>
</reference>
<feature type="compositionally biased region" description="Low complexity" evidence="1">
    <location>
        <begin position="760"/>
        <end position="775"/>
    </location>
</feature>
<gene>
    <name evidence="2" type="ORF">Cvel_10730</name>
</gene>
<evidence type="ECO:0000313" key="2">
    <source>
        <dbReference type="EMBL" id="CEM51608.1"/>
    </source>
</evidence>
<feature type="compositionally biased region" description="Basic and acidic residues" evidence="1">
    <location>
        <begin position="841"/>
        <end position="857"/>
    </location>
</feature>
<feature type="compositionally biased region" description="Polar residues" evidence="1">
    <location>
        <begin position="171"/>
        <end position="180"/>
    </location>
</feature>
<feature type="compositionally biased region" description="Gly residues" evidence="1">
    <location>
        <begin position="355"/>
        <end position="364"/>
    </location>
</feature>
<proteinExistence type="predicted"/>
<dbReference type="AlphaFoldDB" id="A0A0G4I408"/>
<dbReference type="EMBL" id="CDMZ01004995">
    <property type="protein sequence ID" value="CEM51608.1"/>
    <property type="molecule type" value="Genomic_DNA"/>
</dbReference>
<feature type="compositionally biased region" description="Basic and acidic residues" evidence="1">
    <location>
        <begin position="484"/>
        <end position="493"/>
    </location>
</feature>
<feature type="region of interest" description="Disordered" evidence="1">
    <location>
        <begin position="820"/>
        <end position="857"/>
    </location>
</feature>
<feature type="compositionally biased region" description="Low complexity" evidence="1">
    <location>
        <begin position="727"/>
        <end position="736"/>
    </location>
</feature>
<dbReference type="VEuPathDB" id="CryptoDB:Cvel_10730"/>
<protein>
    <submittedName>
        <fullName evidence="2">Uncharacterized protein</fullName>
    </submittedName>
</protein>
<feature type="region of interest" description="Disordered" evidence="1">
    <location>
        <begin position="305"/>
        <end position="365"/>
    </location>
</feature>
<name>A0A0G4I408_9ALVE</name>
<organism evidence="2">
    <name type="scientific">Chromera velia CCMP2878</name>
    <dbReference type="NCBI Taxonomy" id="1169474"/>
    <lineage>
        <taxon>Eukaryota</taxon>
        <taxon>Sar</taxon>
        <taxon>Alveolata</taxon>
        <taxon>Colpodellida</taxon>
        <taxon>Chromeraceae</taxon>
        <taxon>Chromera</taxon>
    </lineage>
</organism>
<feature type="compositionally biased region" description="Low complexity" evidence="1">
    <location>
        <begin position="423"/>
        <end position="439"/>
    </location>
</feature>
<feature type="compositionally biased region" description="Pro residues" evidence="1">
    <location>
        <begin position="715"/>
        <end position="726"/>
    </location>
</feature>
<feature type="compositionally biased region" description="Low complexity" evidence="1">
    <location>
        <begin position="143"/>
        <end position="156"/>
    </location>
</feature>
<feature type="region of interest" description="Disordered" evidence="1">
    <location>
        <begin position="707"/>
        <end position="780"/>
    </location>
</feature>
<evidence type="ECO:0000256" key="1">
    <source>
        <dbReference type="SAM" id="MobiDB-lite"/>
    </source>
</evidence>
<feature type="region of interest" description="Disordered" evidence="1">
    <location>
        <begin position="476"/>
        <end position="500"/>
    </location>
</feature>
<accession>A0A0G4I408</accession>
<feature type="compositionally biased region" description="Basic and acidic residues" evidence="1">
    <location>
        <begin position="742"/>
        <end position="756"/>
    </location>
</feature>
<sequence length="903" mass="95183">MLHNQGIDHYSIASILICSLCLHDRRMTLKGVDGGRSGSCSRRNGSRRQRGRLGWDGDGSSAWTRLYSFAVDYLYKSAFSSSSAAPKAPSSSEVSSSISSPLLSSFSSSSLYSASTKLLMHPLRYATSLTARALRLERLMIPSSSAERTASSSPLSKGKGAAGRERERETGAQTDQQPATRRSRSAFFVSHSESLGGDGGQFRSSPRDPKSASGSPSAGGGAKQTSESDPAEKEKAAEDILPAIPWDEMSDGELIWTVFTNCFLAASWLADERVSLSDWVAILRLAPTPFASLRERVEQIRATATATTSADPAPEMQAQAHVRTERRTSTSVTRTFIPEEERGRAGGRDGHTVTGSGGTPGVVGQGDVVRTRHEMMTETEATARTIAPLVPRGGSGRGGAARGAPLFEARQLLLHSTSTLALSQKTTTTTQESHTRTVTMSRDVSGRRVSAEEQTQTVVEHHHVEFERRCVHETSAAAPGGVRDGGEKERESGFDGGPLFVPLPTGSRGRPVPPPPGEAAVVVCMGEGGRQDCVPGHHSLSRSSSCPPLGNVFSLPPSRGTATAVVRGGRLASAVAPGGLASVQEGYVEVEAAHSGETPPSVDFGDSGGMESWRLHHGGMEEESSQSKQAAVSVTVSLRECVPGDQPLPPHVLQEEMKTIKGAFSKQVSHVWADLRHRLSIDRADFESKMRQILPYARKSSSLGGGALVDALNERPPPPPSDPAPALPCASSSSSLPPGPVPDREAVRGGGERERGGLCSSALSHTGGRSSSSRSIGLVPGGTNAVLFHRRCRSRGDFSLSRGEGGSSLASSFVAVPASKSASGDLVPSGTGSKTVALAERGGRGEREKDREKERGSFKGCVFHPSAAPNLYYTPSVQCSGEGGGEDVLLPSFLPPRIDVCNS</sequence>
<feature type="region of interest" description="Disordered" evidence="1">
    <location>
        <begin position="423"/>
        <end position="456"/>
    </location>
</feature>